<dbReference type="EMBL" id="VHJK01000002">
    <property type="protein sequence ID" value="TRD09997.1"/>
    <property type="molecule type" value="Genomic_DNA"/>
</dbReference>
<dbReference type="Proteomes" id="UP000316343">
    <property type="component" value="Unassembled WGS sequence"/>
</dbReference>
<dbReference type="OrthoDB" id="7504063at2"/>
<sequence length="139" mass="15672">MFALTLVELFVVHFLVALKWPLIGWTLTTVSAISALWILLWIRSFRTKPHQLSGDALTLNFGSLKTIELDCANIAQVRRSWEQGALEKKGHINLAGIAFPNRCIELLQPLENGRDRIFVRLDDPDAFDAALLRSNVTFA</sequence>
<dbReference type="RefSeq" id="WP_142789287.1">
    <property type="nucleotide sequence ID" value="NZ_VHJK01000002.1"/>
</dbReference>
<name>A0A547P785_9SPHN</name>
<evidence type="ECO:0000313" key="3">
    <source>
        <dbReference type="Proteomes" id="UP000316343"/>
    </source>
</evidence>
<keyword evidence="1" id="KW-1133">Transmembrane helix</keyword>
<feature type="transmembrane region" description="Helical" evidence="1">
    <location>
        <begin position="20"/>
        <end position="42"/>
    </location>
</feature>
<gene>
    <name evidence="2" type="ORF">FGU71_13435</name>
</gene>
<keyword evidence="1" id="KW-0812">Transmembrane</keyword>
<protein>
    <recommendedName>
        <fullName evidence="4">PH domain-containing protein</fullName>
    </recommendedName>
</protein>
<comment type="caution">
    <text evidence="2">The sequence shown here is derived from an EMBL/GenBank/DDBJ whole genome shotgun (WGS) entry which is preliminary data.</text>
</comment>
<keyword evidence="1" id="KW-0472">Membrane</keyword>
<evidence type="ECO:0000313" key="2">
    <source>
        <dbReference type="EMBL" id="TRD09997.1"/>
    </source>
</evidence>
<keyword evidence="3" id="KW-1185">Reference proteome</keyword>
<proteinExistence type="predicted"/>
<dbReference type="AlphaFoldDB" id="A0A547P785"/>
<organism evidence="2 3">
    <name type="scientific">Erythrobacter insulae</name>
    <dbReference type="NCBI Taxonomy" id="2584124"/>
    <lineage>
        <taxon>Bacteria</taxon>
        <taxon>Pseudomonadati</taxon>
        <taxon>Pseudomonadota</taxon>
        <taxon>Alphaproteobacteria</taxon>
        <taxon>Sphingomonadales</taxon>
        <taxon>Erythrobacteraceae</taxon>
        <taxon>Erythrobacter/Porphyrobacter group</taxon>
        <taxon>Erythrobacter</taxon>
    </lineage>
</organism>
<reference evidence="2 3" key="1">
    <citation type="submission" date="2019-06" db="EMBL/GenBank/DDBJ databases">
        <title>Erythrobacter insulae sp. nov., isolated from a tidal flat.</title>
        <authorList>
            <person name="Yoon J.-H."/>
        </authorList>
    </citation>
    <scope>NUCLEOTIDE SEQUENCE [LARGE SCALE GENOMIC DNA]</scope>
    <source>
        <strain evidence="2 3">JBTF-M21</strain>
    </source>
</reference>
<accession>A0A547P785</accession>
<evidence type="ECO:0008006" key="4">
    <source>
        <dbReference type="Google" id="ProtNLM"/>
    </source>
</evidence>
<evidence type="ECO:0000256" key="1">
    <source>
        <dbReference type="SAM" id="Phobius"/>
    </source>
</evidence>